<evidence type="ECO:0000259" key="4">
    <source>
        <dbReference type="Pfam" id="PF00589"/>
    </source>
</evidence>
<dbReference type="GO" id="GO:0015074">
    <property type="term" value="P:DNA integration"/>
    <property type="evidence" value="ECO:0007669"/>
    <property type="project" value="UniProtKB-KW"/>
</dbReference>
<sequence>MRSMSKKPNAYLKARGKNKYYSAVVSIPEELRKYYPRGTGGLKDKEIIALHTNEISKARALRDRYVANLFLEFEELRTSSKSVRPTLTETIEEQLKAIDEADSMGEQSRKTLLEEGLAAIRDHHRDNPSLYELDDDNVRLARAKHKAFKTTSISFILEEYLKDRHAFSPSMSQKMRRYCRELIDFVGRDIQPEKLSLTQAREFIRHINQQTERGLKVKKDTAGGLGKLWSWAKRHEYVRDNVFEGAREDIYADKRGTAKPRHPFTDQEVVDVLDGLHGLNKEQQALPSLTLLGLFTGMRVSELANLRVEHILEGNILDIVAGKNSEAVRRIPTHKTVHPLIEHLIQSSEDGWLIPCIPEGKTKRGAYASSLFSSYKQELWGVNARPKLTFHSFRHRIEDLIRDVKGSPPIGRALSGRKGTHSEDDYGHGVTLKYMQELINSLQQGQKVDDAVAKLLNEVLAGYTTN</sequence>
<organism evidence="5">
    <name type="scientific">Methylophaga aminisulfidivorans</name>
    <dbReference type="NCBI Taxonomy" id="230105"/>
    <lineage>
        <taxon>Bacteria</taxon>
        <taxon>Pseudomonadati</taxon>
        <taxon>Pseudomonadota</taxon>
        <taxon>Gammaproteobacteria</taxon>
        <taxon>Thiotrichales</taxon>
        <taxon>Piscirickettsiaceae</taxon>
        <taxon>Methylophaga</taxon>
    </lineage>
</organism>
<evidence type="ECO:0000256" key="1">
    <source>
        <dbReference type="ARBA" id="ARBA00008857"/>
    </source>
</evidence>
<protein>
    <recommendedName>
        <fullName evidence="4">Tyr recombinase domain-containing protein</fullName>
    </recommendedName>
</protein>
<dbReference type="SUPFAM" id="SSF56349">
    <property type="entry name" value="DNA breaking-rejoining enzymes"/>
    <property type="match status" value="1"/>
</dbReference>
<dbReference type="EMBL" id="DRHY01000139">
    <property type="protein sequence ID" value="HEC73960.1"/>
    <property type="molecule type" value="Genomic_DNA"/>
</dbReference>
<keyword evidence="3" id="KW-0233">DNA recombination</keyword>
<dbReference type="InterPro" id="IPR013762">
    <property type="entry name" value="Integrase-like_cat_sf"/>
</dbReference>
<evidence type="ECO:0000256" key="2">
    <source>
        <dbReference type="ARBA" id="ARBA00022908"/>
    </source>
</evidence>
<comment type="similarity">
    <text evidence="1">Belongs to the 'phage' integrase family.</text>
</comment>
<dbReference type="InterPro" id="IPR002104">
    <property type="entry name" value="Integrase_catalytic"/>
</dbReference>
<proteinExistence type="inferred from homology"/>
<dbReference type="PANTHER" id="PTHR30629:SF2">
    <property type="entry name" value="PROPHAGE INTEGRASE INTS-RELATED"/>
    <property type="match status" value="1"/>
</dbReference>
<feature type="domain" description="Tyr recombinase" evidence="4">
    <location>
        <begin position="282"/>
        <end position="396"/>
    </location>
</feature>
<gene>
    <name evidence="5" type="ORF">ENI26_06245</name>
</gene>
<dbReference type="GO" id="GO:0006310">
    <property type="term" value="P:DNA recombination"/>
    <property type="evidence" value="ECO:0007669"/>
    <property type="project" value="UniProtKB-KW"/>
</dbReference>
<reference evidence="5" key="1">
    <citation type="journal article" date="2020" name="mSystems">
        <title>Genome- and Community-Level Interaction Insights into Carbon Utilization and Element Cycling Functions of Hydrothermarchaeota in Hydrothermal Sediment.</title>
        <authorList>
            <person name="Zhou Z."/>
            <person name="Liu Y."/>
            <person name="Xu W."/>
            <person name="Pan J."/>
            <person name="Luo Z.H."/>
            <person name="Li M."/>
        </authorList>
    </citation>
    <scope>NUCLEOTIDE SEQUENCE [LARGE SCALE GENOMIC DNA]</scope>
    <source>
        <strain evidence="5">HyVt-380</strain>
    </source>
</reference>
<dbReference type="InterPro" id="IPR011010">
    <property type="entry name" value="DNA_brk_join_enz"/>
</dbReference>
<keyword evidence="2" id="KW-0229">DNA integration</keyword>
<dbReference type="GO" id="GO:0003677">
    <property type="term" value="F:DNA binding"/>
    <property type="evidence" value="ECO:0007669"/>
    <property type="project" value="InterPro"/>
</dbReference>
<accession>A0A7C1VRG4</accession>
<name>A0A7C1VRG4_9GAMM</name>
<dbReference type="Proteomes" id="UP000886384">
    <property type="component" value="Unassembled WGS sequence"/>
</dbReference>
<comment type="caution">
    <text evidence="5">The sequence shown here is derived from an EMBL/GenBank/DDBJ whole genome shotgun (WGS) entry which is preliminary data.</text>
</comment>
<dbReference type="Pfam" id="PF00589">
    <property type="entry name" value="Phage_integrase"/>
    <property type="match status" value="1"/>
</dbReference>
<dbReference type="Gene3D" id="1.10.443.10">
    <property type="entry name" value="Intergrase catalytic core"/>
    <property type="match status" value="1"/>
</dbReference>
<evidence type="ECO:0000313" key="5">
    <source>
        <dbReference type="EMBL" id="HEC73960.1"/>
    </source>
</evidence>
<dbReference type="PANTHER" id="PTHR30629">
    <property type="entry name" value="PROPHAGE INTEGRASE"/>
    <property type="match status" value="1"/>
</dbReference>
<dbReference type="InterPro" id="IPR050808">
    <property type="entry name" value="Phage_Integrase"/>
</dbReference>
<dbReference type="AlphaFoldDB" id="A0A7C1VRG4"/>
<evidence type="ECO:0000256" key="3">
    <source>
        <dbReference type="ARBA" id="ARBA00023172"/>
    </source>
</evidence>